<keyword evidence="5" id="KW-1185">Reference proteome</keyword>
<feature type="region of interest" description="Disordered" evidence="2">
    <location>
        <begin position="796"/>
        <end position="856"/>
    </location>
</feature>
<feature type="compositionally biased region" description="Polar residues" evidence="2">
    <location>
        <begin position="2311"/>
        <end position="2320"/>
    </location>
</feature>
<evidence type="ECO:0000256" key="1">
    <source>
        <dbReference type="SAM" id="Coils"/>
    </source>
</evidence>
<organism evidence="5 6">
    <name type="scientific">Acrobeloides nanus</name>
    <dbReference type="NCBI Taxonomy" id="290746"/>
    <lineage>
        <taxon>Eukaryota</taxon>
        <taxon>Metazoa</taxon>
        <taxon>Ecdysozoa</taxon>
        <taxon>Nematoda</taxon>
        <taxon>Chromadorea</taxon>
        <taxon>Rhabditida</taxon>
        <taxon>Tylenchina</taxon>
        <taxon>Cephalobomorpha</taxon>
        <taxon>Cephaloboidea</taxon>
        <taxon>Cephalobidae</taxon>
        <taxon>Acrobeloides</taxon>
    </lineage>
</organism>
<dbReference type="InterPro" id="IPR000742">
    <property type="entry name" value="EGF"/>
</dbReference>
<feature type="region of interest" description="Disordered" evidence="2">
    <location>
        <begin position="2297"/>
        <end position="2320"/>
    </location>
</feature>
<feature type="region of interest" description="Disordered" evidence="2">
    <location>
        <begin position="2406"/>
        <end position="2436"/>
    </location>
</feature>
<feature type="domain" description="EGF-like" evidence="4">
    <location>
        <begin position="2094"/>
        <end position="2107"/>
    </location>
</feature>
<evidence type="ECO:0000313" key="6">
    <source>
        <dbReference type="WBParaSite" id="ACRNAN_Path_1492.g5821.t1"/>
    </source>
</evidence>
<dbReference type="SMART" id="SM00181">
    <property type="entry name" value="EGF"/>
    <property type="match status" value="30"/>
</dbReference>
<keyword evidence="3" id="KW-0732">Signal</keyword>
<feature type="region of interest" description="Disordered" evidence="2">
    <location>
        <begin position="3541"/>
        <end position="3609"/>
    </location>
</feature>
<dbReference type="InterPro" id="IPR009030">
    <property type="entry name" value="Growth_fac_rcpt_cys_sf"/>
</dbReference>
<feature type="signal peptide" evidence="3">
    <location>
        <begin position="1"/>
        <end position="20"/>
    </location>
</feature>
<feature type="compositionally biased region" description="Polar residues" evidence="2">
    <location>
        <begin position="3541"/>
        <end position="3576"/>
    </location>
</feature>
<dbReference type="WBParaSite" id="ACRNAN_Path_1492.g5821.t1">
    <property type="protein sequence ID" value="ACRNAN_Path_1492.g5821.t1"/>
    <property type="gene ID" value="ACRNAN_Path_1492.g5821"/>
</dbReference>
<dbReference type="SUPFAM" id="SSF57184">
    <property type="entry name" value="Growth factor receptor domain"/>
    <property type="match status" value="1"/>
</dbReference>
<dbReference type="PROSITE" id="PS01186">
    <property type="entry name" value="EGF_2"/>
    <property type="match status" value="1"/>
</dbReference>
<feature type="compositionally biased region" description="Basic and acidic residues" evidence="2">
    <location>
        <begin position="3139"/>
        <end position="3154"/>
    </location>
</feature>
<dbReference type="InterPro" id="IPR006149">
    <property type="entry name" value="EB_dom"/>
</dbReference>
<dbReference type="PANTHER" id="PTHR45985">
    <property type="match status" value="1"/>
</dbReference>
<evidence type="ECO:0000313" key="5">
    <source>
        <dbReference type="Proteomes" id="UP000887540"/>
    </source>
</evidence>
<feature type="coiled-coil region" evidence="1">
    <location>
        <begin position="758"/>
        <end position="789"/>
    </location>
</feature>
<feature type="chain" id="PRO_5038010614" evidence="3">
    <location>
        <begin position="21"/>
        <end position="3660"/>
    </location>
</feature>
<evidence type="ECO:0000256" key="3">
    <source>
        <dbReference type="SAM" id="SignalP"/>
    </source>
</evidence>
<proteinExistence type="predicted"/>
<sequence>MIMRHRLFAFLILCFDIGYALLVQQNQPCNKDRDILLSEDPSGNPQSFLRCTGVGVGTIGFWERRFCPHDMTFDFIKQQCRSPQQQQIQNNNMLGEEQEVKNIAILNGTCAHGEQCIGGTVCDLETLRCLCPYGTIANLETLSCHQLSSGLHNSYEKEIENPGSKKDRNCCCNRPCDEESIPSAKIVPSPNSGATPSYFKPLGPIIGELKNLAQSVSSSMNFNTFTQPPSVPTFSSYGGSNNNYNNYNNHNNNNMGGSGGSGFNINPQIASKPSVFLPEAQPIHPINSLVPPGGSCALGEHCGGGSVCTKPMNLCLCPGELEDHGGRCIVPPRNELPQPIMKVGIGAMCNRYAACDHDSTCINGRCQCVEPLIEHNGKCVLKLMPKEVGPGELCDNGEVCIKGSICDPTIPVCVCPSGTDLENGECVEVKPTSSYETIPTQPVFRPDPQTIAQEIYGNSNYNNYGAPPTPPVRGAQVITYAPQPQPAPTQAPPVAYTSAPERSPKPNVMKMNLGGTKQAGVGVRCSLNTDCMIGAYCNGNTQPPTCQCLSTHVNVNGRCEKVIYPGQVGCEHDQQCMAAYTGTSCIDRQCVCPAGSKAIEQTCVSEFAYPGDLCNLSKVNSLTYPACSGNSFCSNSRCTCEPELIIFQRQCVNKSDLYLAPNMEINCHRDSDCLPDFLCIENFCECPPNKVRLNAQCIELTNVEARRKKVESEKGDAMYGFVKSNPTMEHLWMTISSAIKNTREGREVVSTSTNKNLKEDEELLASQANKNLRRDKNKATMKINISREDMSYPLLGVQSDGIRSKKSRENQERGVVATSAASKNSREKGVVATSAENKNSRDTDDATSAPIGNSREELFNLPSFKNKKTNMSKLSQQPRSLTLQESQLEIPSSETNAMNPLDQLLFTIDQTEIKPRDGGMMPQKGRNEELQANAPAEEFYEERKERLRQKRQSEYDSSEAHQIGIFIPDNFLKEDHILVFPKPLSTNQRSEEEDPNLEIPDMGPERIPAQFERLLNSIHRPVDAPDTSKPQKASDWPIHAMNHPMGFNRKNQEKAILKKLGASHELQPSLKLELTKTLPDYPYPTTYLAQDIDENQTEDVSPKLHSPPKLKWTLVKPVMPSHPDPFKHLENLLRGISPSLPPVNPTHPLQKRLKRSTSDCWPDQTTCANGLGICIGEICQCMHNFVYKHGKCIPEILELESFCDSDVKSPICPVGAICRDGVCQCKNPGKCGIKEEKRSALESSSVAVKNYGEGCREGDICMNGTVCANDVCACPNGFTFQDGTCIKSSGSFKPINSQCQEHDRCSGGSICTNFICSCIDGSVESQGRCRQRPGGRCSYGQTCAGGSVCELGICQCPAGKRMFNHTCVTALAKPGQSCQSGEKCTDGSLCRFGVCMCTADYHVVDHKCEKITSKKTFSMKTIGKNGNTPEVIMIPPARAGVQAKPGHLCLDGEECIGGSKCKEGYCVCSEQQIVIDDKCITTDAEALQIISEITKAAPGQHCTEKITCTGNSVCLANICVCPDGTFLIRGACQENVSNAIFLHELKESPGTSPQPGLIPGSMCKVSIECPYRTDCIRGVCRCKQTETIVNGMCRKAIYEVSPGGRCDPKKGLDCIGESHCYYGICVCLYGLINIGTECASPDVLAEVPPGAPCDRGQTCQGGSTCISGVCRCGQGEVIDVNKKCAKKTSTVAFYMYPGNSTTLPSSIYQPMSKLGAGGKPMNVSNHPGYKESLYPVLGYPPDNGKFNQIVTANQMTVNLVDPQTLRAILSKQLDKLPILGEPCDDKCGGGAKCFGGVCRCETGYVATSDGKCLLVQNGDTGSNVVSNTNYGGELYPEGTSTMETPYGGYPGSTKATSASNGGYQPYVPTSTPATRTSYSGYPGVAPATFAPYSGYQPYVATPAPNFQGIVPNRGFATNSYPRPHPAFRVYQTTTPAPKQGYGCQECASSNQNGNFPYKTNFLGSNGAATMPMNPNGNGPFCSFCSKTNFPGRIFSLGQNNIQIGRVSNANLNNGKMPSSVQSSGRNGGSNMNILYPTLRPSNSEVIPTTMPYDGCSKNGMCSYPQNNPNAGLPGNPCTQDNMCYNGATCIRNLCICKPGYKPTDGTCQISKVQLGQMCLIDEQCQSNSYCYNGICKCPDDVEIIQEDGSRSCTETATSHPGEDCSQKQACSYNSACGPLSGVCECPMGMETREGECHLATRQRGNQCYSSGFCDRSAYCDNGYCVCKDGVTSRFCQPVGGKTDGSGQVSQVFQPAHPASTNFMNTREQEKISNMGGYHKLGGGEQQIDLLENTEPLRTTNGKDPFRIFVPGTNSPMPTRANPNLENGFDPLGGHYGPMGSTGQTYGGHHGSVGTNGQTYGGHYGSVGSTGQAYITPSGNLGSGQTLWPFDGNLYSTNFNQFHPMARGVKNLPEDPSTQHRPPINSGGTSTSDDDVPPISVAMPGEHCGTGRICLGNSHCSSNYCQCPEGTKIHNGICSYADGIPKSQIPKIRQPKSTNPRAFANPLESCEGDIPCTEGSSCSHINLLGPICLCKEGTTFFINTCILERQNVEVVKIGQACTMLQICANGAFCKDGKCACPRGKQPVAGHCVKISLPGESCDEGEICSVSSVCDPEAMTCVCPIGKQIRNGICEDENEYEAVNTRYRHNRWKNSRNLTDILFNLATISQKKTAHHLPEISALPGQFCNEETQCSYESYCSALGYCTCLPGSVIMYERCIDANKIRLPGEGCYEGEDVCIKNSWCNGGKCACLDGKEPVELECSPWKPQDGSTGAPERLKTMDGSKIGMDQKMKEARPQAMGYKILEVDDSQEIVEKVEQTLVQKEPPGPLQVKIKIKKLKQETPEKTNCTSSSQCPYRSTCKNSKCYCDFGEVQLDSTTQETYKNVSSWHCNLDEDCHSKSLRCVDGKCACHVEPETSLSFFDDQDFGSTNDIPPELLYTTIQNHTTPKIGSISCQTDQDCSINETTCSKGFCNCNENMSLIISSNGSASCVANQEKSFLIEKDAGVVEENGTCQYSYQYPTMIVMRGICVQTQPRPTVPPQTTKTPPQHVPQGAYNSLQNLRPVNQGYETMTTRPSGGSGAMLPAPRKAAPGTNCGPLDICVGGSSCVDNYCICPSGHTASVDTGRCEPNQEPQSRPAQEPRTEVRTDQDKKNDNAWFTHIPTYSSKINPSAVRPSINNALHLRPPPITTLIPRPIVTVKAPPSSYVADGRPVSSAEYNHNTNTYNTYAPIGTTKGFHVINTESTEEKQYILPEPDVDSRNDCEKRGLICKGGTICVNLTCQCPQGHVLHNDQCVPPEKKKYTNKRRGKSWNRAPRYSRPNEPCSNGEICTGGSECREKQTCVCPVDRPIIREHNCIASDEKPMIRHVAGPGEECNKETRCTDRSVCYQGICRCQSGYIAISGKCIQLPTTQQTELPTTRLAIIVGPGENCGQDRSCGGGSSCENGVCTCPMGSMNMGGQCQKLVSTERAETTSATVAPFGKSHRRLAGIEHTCNDDTQCGANAICIVGKCKCRTGYKEANGVCTIMEDVAVAHNRTYSSISNSQQIHKSEAASKSGSNVKSTSNPNYAETETSSAPKPRIVGPPIRKPKPKTPSGPTPLVTGGGRTNGVGVCPPGNEPLRDESSGDLVLCNGLTPNCPPKSYCYVTGVASEEYNCCKSW</sequence>
<dbReference type="InterPro" id="IPR052740">
    <property type="entry name" value="CE4"/>
</dbReference>
<evidence type="ECO:0000256" key="2">
    <source>
        <dbReference type="SAM" id="MobiDB-lite"/>
    </source>
</evidence>
<reference evidence="6" key="1">
    <citation type="submission" date="2022-11" db="UniProtKB">
        <authorList>
            <consortium name="WormBaseParasite"/>
        </authorList>
    </citation>
    <scope>IDENTIFICATION</scope>
</reference>
<keyword evidence="1" id="KW-0175">Coiled coil</keyword>
<accession>A0A914C1B9</accession>
<dbReference type="SMART" id="SM00286">
    <property type="entry name" value="PTI"/>
    <property type="match status" value="5"/>
</dbReference>
<feature type="region of interest" description="Disordered" evidence="2">
    <location>
        <begin position="484"/>
        <end position="505"/>
    </location>
</feature>
<dbReference type="Pfam" id="PF01683">
    <property type="entry name" value="EB"/>
    <property type="match status" value="13"/>
</dbReference>
<protein>
    <submittedName>
        <fullName evidence="6">EGF-like domain-containing protein</fullName>
    </submittedName>
</protein>
<dbReference type="PANTHER" id="PTHR45985:SF11">
    <property type="entry name" value="EGF-LIKE DOMAIN-CONTAINING PROTEIN"/>
    <property type="match status" value="1"/>
</dbReference>
<name>A0A914C1B9_9BILA</name>
<dbReference type="InterPro" id="IPR006150">
    <property type="entry name" value="Cys_repeat_1"/>
</dbReference>
<feature type="region of interest" description="Disordered" evidence="2">
    <location>
        <begin position="3122"/>
        <end position="3155"/>
    </location>
</feature>
<dbReference type="SMART" id="SM00289">
    <property type="entry name" value="WR1"/>
    <property type="match status" value="15"/>
</dbReference>
<dbReference type="Proteomes" id="UP000887540">
    <property type="component" value="Unplaced"/>
</dbReference>
<evidence type="ECO:0000259" key="4">
    <source>
        <dbReference type="PROSITE" id="PS01186"/>
    </source>
</evidence>